<accession>A0A098G4Q2</accession>
<dbReference type="GO" id="GO:0004222">
    <property type="term" value="F:metalloendopeptidase activity"/>
    <property type="evidence" value="ECO:0007669"/>
    <property type="project" value="InterPro"/>
</dbReference>
<organism evidence="3 4">
    <name type="scientific">Legionella fallonii LLAP-10</name>
    <dbReference type="NCBI Taxonomy" id="1212491"/>
    <lineage>
        <taxon>Bacteria</taxon>
        <taxon>Pseudomonadati</taxon>
        <taxon>Pseudomonadota</taxon>
        <taxon>Gammaproteobacteria</taxon>
        <taxon>Legionellales</taxon>
        <taxon>Legionellaceae</taxon>
        <taxon>Legionella</taxon>
    </lineage>
</organism>
<gene>
    <name evidence="3" type="ORF">LFA_2083</name>
</gene>
<dbReference type="KEGG" id="lfa:LFA_2083"/>
<dbReference type="Pfam" id="PF13583">
    <property type="entry name" value="Reprolysin_4"/>
    <property type="match status" value="1"/>
</dbReference>
<evidence type="ECO:0000313" key="3">
    <source>
        <dbReference type="EMBL" id="CEG57468.1"/>
    </source>
</evidence>
<reference evidence="4" key="1">
    <citation type="submission" date="2014-09" db="EMBL/GenBank/DDBJ databases">
        <authorList>
            <person name="Gomez-Valero L."/>
        </authorList>
    </citation>
    <scope>NUCLEOTIDE SEQUENCE [LARGE SCALE GENOMIC DNA]</scope>
    <source>
        <strain evidence="4">ATCC700992</strain>
    </source>
</reference>
<dbReference type="STRING" id="1212491.LFA_2083"/>
<feature type="chain" id="PRO_5001935455" description="Peptidase M12B domain-containing protein" evidence="1">
    <location>
        <begin position="20"/>
        <end position="737"/>
    </location>
</feature>
<dbReference type="GO" id="GO:0006508">
    <property type="term" value="P:proteolysis"/>
    <property type="evidence" value="ECO:0007669"/>
    <property type="project" value="InterPro"/>
</dbReference>
<proteinExistence type="predicted"/>
<dbReference type="AlphaFoldDB" id="A0A098G4Q2"/>
<keyword evidence="4" id="KW-1185">Reference proteome</keyword>
<dbReference type="InterPro" id="IPR001590">
    <property type="entry name" value="Peptidase_M12B"/>
</dbReference>
<evidence type="ECO:0000313" key="4">
    <source>
        <dbReference type="Proteomes" id="UP000032430"/>
    </source>
</evidence>
<protein>
    <recommendedName>
        <fullName evidence="2">Peptidase M12B domain-containing protein</fullName>
    </recommendedName>
</protein>
<dbReference type="EMBL" id="LN614827">
    <property type="protein sequence ID" value="CEG57468.1"/>
    <property type="molecule type" value="Genomic_DNA"/>
</dbReference>
<feature type="domain" description="Peptidase M12B" evidence="2">
    <location>
        <begin position="305"/>
        <end position="415"/>
    </location>
</feature>
<dbReference type="RefSeq" id="WP_045095961.1">
    <property type="nucleotide sequence ID" value="NZ_LN614827.1"/>
</dbReference>
<dbReference type="SUPFAM" id="SSF55486">
    <property type="entry name" value="Metalloproteases ('zincins'), catalytic domain"/>
    <property type="match status" value="1"/>
</dbReference>
<dbReference type="Gene3D" id="3.40.390.10">
    <property type="entry name" value="Collagenase (Catalytic Domain)"/>
    <property type="match status" value="1"/>
</dbReference>
<dbReference type="OrthoDB" id="5242130at2"/>
<name>A0A098G4Q2_9GAMM</name>
<evidence type="ECO:0000256" key="1">
    <source>
        <dbReference type="SAM" id="SignalP"/>
    </source>
</evidence>
<sequence>MTRTLFTSSLILFCSVALAQDQVIQPFFKDVNPSTISSTAKNNIQASHFRLVEIDLNQLSAELEKVPHRDGLKSGTTIQIVLPLPDQTTKLYQIVENSTLHPELSAKFPLIKTYDAYGVTDPSEFVKLDLTTQGFHAMILKPGQSPVFIDPWKKGNSQYYMVYSKKDFINSKRLKCGVHSQNQLITPPVGAKHFVDFNPCQLKKYRLAMAATAQYTQFQGGTVDNALSAEATTINRVNGVYEIDMAITLQIIANNNLIIYTDPNNQPYTHGVPRLMITENQENVNQVIGAANYDIGQVVDSAGSGLAQLSSVCGDDIKAMGVTGRTNPIGDPFDIDYVAHEIGHQFGANHVQNNNCRRNDPTAVEPGSGSTIMGYAGICPPNVQNNSDAYFNGISLQEMGDFVSSPEHTCPVTTAIPSAPIIRSTNGGFTVPAQTPFALTALTTKNGGNEVLTYTWEQMNNEVSPQPPVSTATDGPNFRSFLPQTTGTRFFPNLNALSNGGPFTWEVLPSVSRTMKFRVSVRNNTPGGSCNAYTDTTVTTTNNAGPFIVTYPSNEGINWLGLSPQTVTWNVANTNSFPISAFYVTIFLSTDGGQSYPYTLLSNTINNGSGQICVPNLNTATARIMVQASNGTFFNISKNNFAITAVPPRAPVLTAATRNGMNTREAFVLYADCIPEFTDVYTINGLPGATVRFDMNRHRFIIGNITTPRRIPNVTITATDANHISRTSNPITIPSIL</sequence>
<dbReference type="PROSITE" id="PS50215">
    <property type="entry name" value="ADAM_MEPRO"/>
    <property type="match status" value="1"/>
</dbReference>
<dbReference type="Proteomes" id="UP000032430">
    <property type="component" value="Chromosome I"/>
</dbReference>
<dbReference type="InterPro" id="IPR024079">
    <property type="entry name" value="MetalloPept_cat_dom_sf"/>
</dbReference>
<feature type="signal peptide" evidence="1">
    <location>
        <begin position="1"/>
        <end position="19"/>
    </location>
</feature>
<dbReference type="HOGENOM" id="CLU_006954_2_0_6"/>
<keyword evidence="1" id="KW-0732">Signal</keyword>
<evidence type="ECO:0000259" key="2">
    <source>
        <dbReference type="PROSITE" id="PS50215"/>
    </source>
</evidence>